<protein>
    <recommendedName>
        <fullName evidence="1">DDB1- and CUL4-associated factor 15 WD40 repeat-containing domain-containing protein</fullName>
    </recommendedName>
</protein>
<dbReference type="Pfam" id="PF14939">
    <property type="entry name" value="DCAF15_WD40"/>
    <property type="match status" value="1"/>
</dbReference>
<dbReference type="InterPro" id="IPR032734">
    <property type="entry name" value="DCAF15_WD40"/>
</dbReference>
<reference evidence="2 3" key="1">
    <citation type="submission" date="2024-11" db="EMBL/GenBank/DDBJ databases">
        <title>Adaptive evolution of stress response genes in parasites aligns with host niche diversity.</title>
        <authorList>
            <person name="Hahn C."/>
            <person name="Resl P."/>
        </authorList>
    </citation>
    <scope>NUCLEOTIDE SEQUENCE [LARGE SCALE GENOMIC DNA]</scope>
    <source>
        <strain evidence="2">EGGRZ-B1_66</strain>
        <tissue evidence="2">Body</tissue>
    </source>
</reference>
<sequence length="508" mass="57448">MLQRSRYRGGLLLKPPTKSICLKKLLTQHITECHIFLGFTCDGNFLISFAEDRSSLNLHFWLVPTSDNGKLRLFSVHSFNLQNEDEYGDGNIKPIRFIQSKTQSSSFALLISLPCCALVETCSRDVVWIIFGQVPNLSCDHCNRCHDFMKQHCASLVNSPKDQLRQYPSWLYECPIHTKHISIRTELESLGDVNLSRQANSDLMRQLYGEDSEEEGSPSSLFEAASKEEQGIALPNCVARVPGECFCQDPVITWLGIQPSVCPRTGLLRLLYFCGINQSYRLLSAQFINSDELPVDGGRSVFVYPQGGFVNQVDEEPIKWPLIQVAKRLNLVTQNYCPYCFANRPEEPACNTSGSSMPESCLHRCLLHPRVTDRMFVADSFDCYQNGLLTHDRIDQFLLQKGSNDSPIEEQPQCPLNEPMCKECQQFSNPNCLNPLSSHLDNNKLRQLVSNPPFFSERSLCFSCKPVNFIASCQDINSTVYSSLVSFTRLSLVLIDAGVDQRIRGREL</sequence>
<dbReference type="EMBL" id="JBJKFK010002239">
    <property type="protein sequence ID" value="KAL3311422.1"/>
    <property type="molecule type" value="Genomic_DNA"/>
</dbReference>
<organism evidence="2 3">
    <name type="scientific">Cichlidogyrus casuarinus</name>
    <dbReference type="NCBI Taxonomy" id="1844966"/>
    <lineage>
        <taxon>Eukaryota</taxon>
        <taxon>Metazoa</taxon>
        <taxon>Spiralia</taxon>
        <taxon>Lophotrochozoa</taxon>
        <taxon>Platyhelminthes</taxon>
        <taxon>Monogenea</taxon>
        <taxon>Monopisthocotylea</taxon>
        <taxon>Dactylogyridea</taxon>
        <taxon>Ancyrocephalidae</taxon>
        <taxon>Cichlidogyrus</taxon>
    </lineage>
</organism>
<evidence type="ECO:0000259" key="1">
    <source>
        <dbReference type="Pfam" id="PF14939"/>
    </source>
</evidence>
<accession>A0ABD2PWY5</accession>
<feature type="domain" description="DDB1- and CUL4-associated factor 15 WD40 repeat-containing" evidence="1">
    <location>
        <begin position="15"/>
        <end position="152"/>
    </location>
</feature>
<dbReference type="Proteomes" id="UP001626550">
    <property type="component" value="Unassembled WGS sequence"/>
</dbReference>
<proteinExistence type="predicted"/>
<keyword evidence="3" id="KW-1185">Reference proteome</keyword>
<gene>
    <name evidence="2" type="ORF">Ciccas_009996</name>
</gene>
<dbReference type="AlphaFoldDB" id="A0ABD2PWY5"/>
<evidence type="ECO:0000313" key="2">
    <source>
        <dbReference type="EMBL" id="KAL3311422.1"/>
    </source>
</evidence>
<evidence type="ECO:0000313" key="3">
    <source>
        <dbReference type="Proteomes" id="UP001626550"/>
    </source>
</evidence>
<comment type="caution">
    <text evidence="2">The sequence shown here is derived from an EMBL/GenBank/DDBJ whole genome shotgun (WGS) entry which is preliminary data.</text>
</comment>
<name>A0ABD2PWY5_9PLAT</name>